<dbReference type="EMBL" id="MHKX01000019">
    <property type="protein sequence ID" value="OGY97981.1"/>
    <property type="molecule type" value="Genomic_DNA"/>
</dbReference>
<dbReference type="GO" id="GO:0016787">
    <property type="term" value="F:hydrolase activity"/>
    <property type="evidence" value="ECO:0007669"/>
    <property type="project" value="UniProtKB-KW"/>
</dbReference>
<dbReference type="PROSITE" id="PS00893">
    <property type="entry name" value="NUDIX_BOX"/>
    <property type="match status" value="1"/>
</dbReference>
<evidence type="ECO:0000256" key="2">
    <source>
        <dbReference type="ARBA" id="ARBA00022801"/>
    </source>
</evidence>
<keyword evidence="2" id="KW-0378">Hydrolase</keyword>
<dbReference type="InterPro" id="IPR000086">
    <property type="entry name" value="NUDIX_hydrolase_dom"/>
</dbReference>
<organism evidence="4 5">
    <name type="scientific">Candidatus Liptonbacteria bacterium RIFCSPHIGHO2_01_FULL_57_28</name>
    <dbReference type="NCBI Taxonomy" id="1798647"/>
    <lineage>
        <taxon>Bacteria</taxon>
        <taxon>Candidatus Liptoniibacteriota</taxon>
    </lineage>
</organism>
<dbReference type="Proteomes" id="UP000179059">
    <property type="component" value="Unassembled WGS sequence"/>
</dbReference>
<reference evidence="4 5" key="1">
    <citation type="journal article" date="2016" name="Nat. Commun.">
        <title>Thousands of microbial genomes shed light on interconnected biogeochemical processes in an aquifer system.</title>
        <authorList>
            <person name="Anantharaman K."/>
            <person name="Brown C.T."/>
            <person name="Hug L.A."/>
            <person name="Sharon I."/>
            <person name="Castelle C.J."/>
            <person name="Probst A.J."/>
            <person name="Thomas B.C."/>
            <person name="Singh A."/>
            <person name="Wilkins M.J."/>
            <person name="Karaoz U."/>
            <person name="Brodie E.L."/>
            <person name="Williams K.H."/>
            <person name="Hubbard S.S."/>
            <person name="Banfield J.F."/>
        </authorList>
    </citation>
    <scope>NUCLEOTIDE SEQUENCE [LARGE SCALE GENOMIC DNA]</scope>
</reference>
<evidence type="ECO:0000256" key="1">
    <source>
        <dbReference type="ARBA" id="ARBA00001946"/>
    </source>
</evidence>
<dbReference type="STRING" id="1798647.A2855_02385"/>
<evidence type="ECO:0000259" key="3">
    <source>
        <dbReference type="PROSITE" id="PS51462"/>
    </source>
</evidence>
<dbReference type="InterPro" id="IPR020084">
    <property type="entry name" value="NUDIX_hydrolase_CS"/>
</dbReference>
<dbReference type="PANTHER" id="PTHR43046">
    <property type="entry name" value="GDP-MANNOSE MANNOSYL HYDROLASE"/>
    <property type="match status" value="1"/>
</dbReference>
<comment type="cofactor">
    <cofactor evidence="1">
        <name>Mg(2+)</name>
        <dbReference type="ChEBI" id="CHEBI:18420"/>
    </cofactor>
</comment>
<dbReference type="PROSITE" id="PS51462">
    <property type="entry name" value="NUDIX"/>
    <property type="match status" value="1"/>
</dbReference>
<dbReference type="Gene3D" id="3.90.79.10">
    <property type="entry name" value="Nucleoside Triphosphate Pyrophosphohydrolase"/>
    <property type="match status" value="1"/>
</dbReference>
<sequence length="148" mass="17079">MPKERFRTAIAAYLVLRDGDKVLLSKRANTGWMDGMYSMVSGHIEADETPVQALIREAREEAGIEVRPEDLKMIHISMRQRASKDDNAYVDFYLECTRWQGEIRNMEPEKCAGLEWFPLSQLPDNIIPVYMQVFAAIARGEMYSEDGW</sequence>
<protein>
    <recommendedName>
        <fullName evidence="3">Nudix hydrolase domain-containing protein</fullName>
    </recommendedName>
</protein>
<gene>
    <name evidence="4" type="ORF">A2855_02385</name>
</gene>
<name>A0A1G2C9Y8_9BACT</name>
<dbReference type="CDD" id="cd04683">
    <property type="entry name" value="NUDIX_Hydrolase"/>
    <property type="match status" value="1"/>
</dbReference>
<evidence type="ECO:0000313" key="4">
    <source>
        <dbReference type="EMBL" id="OGY97981.1"/>
    </source>
</evidence>
<dbReference type="InterPro" id="IPR015797">
    <property type="entry name" value="NUDIX_hydrolase-like_dom_sf"/>
</dbReference>
<dbReference type="PANTHER" id="PTHR43046:SF14">
    <property type="entry name" value="MUTT_NUDIX FAMILY PROTEIN"/>
    <property type="match status" value="1"/>
</dbReference>
<comment type="caution">
    <text evidence="4">The sequence shown here is derived from an EMBL/GenBank/DDBJ whole genome shotgun (WGS) entry which is preliminary data.</text>
</comment>
<evidence type="ECO:0000313" key="5">
    <source>
        <dbReference type="Proteomes" id="UP000179059"/>
    </source>
</evidence>
<dbReference type="SUPFAM" id="SSF55811">
    <property type="entry name" value="Nudix"/>
    <property type="match status" value="1"/>
</dbReference>
<accession>A0A1G2C9Y8</accession>
<dbReference type="AlphaFoldDB" id="A0A1G2C9Y8"/>
<feature type="domain" description="Nudix hydrolase" evidence="3">
    <location>
        <begin position="5"/>
        <end position="139"/>
    </location>
</feature>
<proteinExistence type="predicted"/>
<dbReference type="Pfam" id="PF00293">
    <property type="entry name" value="NUDIX"/>
    <property type="match status" value="1"/>
</dbReference>